<protein>
    <submittedName>
        <fullName evidence="6">CCR4-NOT transcription complex subunit 2</fullName>
    </submittedName>
</protein>
<dbReference type="AlphaFoldDB" id="F1LE09"/>
<feature type="region of interest" description="Disordered" evidence="4">
    <location>
        <begin position="223"/>
        <end position="248"/>
    </location>
</feature>
<dbReference type="InterPro" id="IPR040168">
    <property type="entry name" value="Not2/3/5"/>
</dbReference>
<reference evidence="6" key="1">
    <citation type="journal article" date="2011" name="Genome Res.">
        <title>Deep small RNA sequencing from the nematode Ascaris reveals conservation, functional diversification, and novel developmental profiles.</title>
        <authorList>
            <person name="Wang J."/>
            <person name="Czech B."/>
            <person name="Crunk A."/>
            <person name="Wallace A."/>
            <person name="Mitreva M."/>
            <person name="Hannon G.J."/>
            <person name="Davis R.E."/>
        </authorList>
    </citation>
    <scope>NUCLEOTIDE SEQUENCE</scope>
</reference>
<dbReference type="GO" id="GO:0030015">
    <property type="term" value="C:CCR4-NOT core complex"/>
    <property type="evidence" value="ECO:0007669"/>
    <property type="project" value="InterPro"/>
</dbReference>
<sequence length="248" mass="28045">MDGVGNNESLANVPIASPSQDLHTRLGNVRVEDYFGEAIQNSRGILSDQFGLLGLRAYVREAHDDPVDVTLAIGEDLTRLGLSVLDQEHDVCPTFGGPWATRPCRARDLDAEVPHEYLTNAALRNRLPNIKLARMSEDVVFYIFYNFPGEVYQVAAAHELYNRGWRYHMSLRVWLARSDQDDLKERTTSHETGFYNVFDPVEWRKVRKELKLEYNQLEGRPRLPESLIQPSGNQCAQADASNISPGSS</sequence>
<evidence type="ECO:0000259" key="5">
    <source>
        <dbReference type="Pfam" id="PF04153"/>
    </source>
</evidence>
<keyword evidence="2" id="KW-0805">Transcription regulation</keyword>
<dbReference type="InterPro" id="IPR007282">
    <property type="entry name" value="NOT2/3/5_C"/>
</dbReference>
<dbReference type="EMBL" id="JI179902">
    <property type="protein sequence ID" value="ADY48363.1"/>
    <property type="molecule type" value="mRNA"/>
</dbReference>
<comment type="similarity">
    <text evidence="1">Belongs to the CNOT2/3/5 family.</text>
</comment>
<organism evidence="6">
    <name type="scientific">Ascaris suum</name>
    <name type="common">Pig roundworm</name>
    <name type="synonym">Ascaris lumbricoides</name>
    <dbReference type="NCBI Taxonomy" id="6253"/>
    <lineage>
        <taxon>Eukaryota</taxon>
        <taxon>Metazoa</taxon>
        <taxon>Ecdysozoa</taxon>
        <taxon>Nematoda</taxon>
        <taxon>Chromadorea</taxon>
        <taxon>Rhabditida</taxon>
        <taxon>Spirurina</taxon>
        <taxon>Ascaridomorpha</taxon>
        <taxon>Ascaridoidea</taxon>
        <taxon>Ascarididae</taxon>
        <taxon>Ascaris</taxon>
    </lineage>
</organism>
<feature type="domain" description="NOT2/NOT3/NOT5 C-terminal" evidence="5">
    <location>
        <begin position="94"/>
        <end position="217"/>
    </location>
</feature>
<evidence type="ECO:0000256" key="4">
    <source>
        <dbReference type="SAM" id="MobiDB-lite"/>
    </source>
</evidence>
<evidence type="ECO:0000256" key="1">
    <source>
        <dbReference type="ARBA" id="ARBA00007682"/>
    </source>
</evidence>
<keyword evidence="3" id="KW-0804">Transcription</keyword>
<feature type="compositionally biased region" description="Polar residues" evidence="4">
    <location>
        <begin position="228"/>
        <end position="248"/>
    </location>
</feature>
<evidence type="ECO:0000313" key="6">
    <source>
        <dbReference type="EMBL" id="ADY48363.1"/>
    </source>
</evidence>
<dbReference type="Pfam" id="PF04153">
    <property type="entry name" value="NOT2_3_5_C"/>
    <property type="match status" value="1"/>
</dbReference>
<dbReference type="GO" id="GO:0006355">
    <property type="term" value="P:regulation of DNA-templated transcription"/>
    <property type="evidence" value="ECO:0007669"/>
    <property type="project" value="InterPro"/>
</dbReference>
<dbReference type="InterPro" id="IPR038635">
    <property type="entry name" value="CCR4-NOT_su2/3/5_C_sf"/>
</dbReference>
<proteinExistence type="evidence at transcript level"/>
<evidence type="ECO:0000256" key="2">
    <source>
        <dbReference type="ARBA" id="ARBA00023015"/>
    </source>
</evidence>
<accession>F1LE09</accession>
<name>F1LE09_ASCSU</name>
<evidence type="ECO:0000256" key="3">
    <source>
        <dbReference type="ARBA" id="ARBA00023163"/>
    </source>
</evidence>
<dbReference type="Gene3D" id="2.30.30.1020">
    <property type="entry name" value="CCR4-NOT complex subunit 2/3/5, C-terminal domain"/>
    <property type="match status" value="1"/>
</dbReference>
<dbReference type="PANTHER" id="PTHR23326">
    <property type="entry name" value="CCR4 NOT-RELATED"/>
    <property type="match status" value="1"/>
</dbReference>
<dbReference type="GO" id="GO:2000036">
    <property type="term" value="P:regulation of stem cell population maintenance"/>
    <property type="evidence" value="ECO:0007669"/>
    <property type="project" value="UniProtKB-ARBA"/>
</dbReference>